<proteinExistence type="predicted"/>
<reference evidence="1" key="1">
    <citation type="journal article" date="2013" name="Nat. Commun.">
        <title>Whole-genome sequencing of Oryza brachyantha reveals mechanisms underlying Oryza genome evolution.</title>
        <authorList>
            <person name="Chen J."/>
            <person name="Huang Q."/>
            <person name="Gao D."/>
            <person name="Wang J."/>
            <person name="Lang Y."/>
            <person name="Liu T."/>
            <person name="Li B."/>
            <person name="Bai Z."/>
            <person name="Luis Goicoechea J."/>
            <person name="Liang C."/>
            <person name="Chen C."/>
            <person name="Zhang W."/>
            <person name="Sun S."/>
            <person name="Liao Y."/>
            <person name="Zhang X."/>
            <person name="Yang L."/>
            <person name="Song C."/>
            <person name="Wang M."/>
            <person name="Shi J."/>
            <person name="Liu G."/>
            <person name="Liu J."/>
            <person name="Zhou H."/>
            <person name="Zhou W."/>
            <person name="Yu Q."/>
            <person name="An N."/>
            <person name="Chen Y."/>
            <person name="Cai Q."/>
            <person name="Wang B."/>
            <person name="Liu B."/>
            <person name="Min J."/>
            <person name="Huang Y."/>
            <person name="Wu H."/>
            <person name="Li Z."/>
            <person name="Zhang Y."/>
            <person name="Yin Y."/>
            <person name="Song W."/>
            <person name="Jiang J."/>
            <person name="Jackson S.A."/>
            <person name="Wing R.A."/>
            <person name="Wang J."/>
            <person name="Chen M."/>
        </authorList>
    </citation>
    <scope>NUCLEOTIDE SEQUENCE [LARGE SCALE GENOMIC DNA]</scope>
    <source>
        <strain evidence="1">cv. IRGC 101232</strain>
    </source>
</reference>
<sequence length="115" mass="13079">MQKVPFSQQLMFGNLQYAFSRHDSTKESSKTQKELTGLHQHSFLPQPAIDKWSEEICSVETSLRHIQLHIVQLGIDMFGNGEAPRKSIPGTIPMPVPYFNLFSTNTLVKKALLHE</sequence>
<organism evidence="1">
    <name type="scientific">Oryza brachyantha</name>
    <name type="common">malo sina</name>
    <dbReference type="NCBI Taxonomy" id="4533"/>
    <lineage>
        <taxon>Eukaryota</taxon>
        <taxon>Viridiplantae</taxon>
        <taxon>Streptophyta</taxon>
        <taxon>Embryophyta</taxon>
        <taxon>Tracheophyta</taxon>
        <taxon>Spermatophyta</taxon>
        <taxon>Magnoliopsida</taxon>
        <taxon>Liliopsida</taxon>
        <taxon>Poales</taxon>
        <taxon>Poaceae</taxon>
        <taxon>BOP clade</taxon>
        <taxon>Oryzoideae</taxon>
        <taxon>Oryzeae</taxon>
        <taxon>Oryzinae</taxon>
        <taxon>Oryza</taxon>
    </lineage>
</organism>
<reference evidence="1" key="2">
    <citation type="submission" date="2013-04" db="UniProtKB">
        <authorList>
            <consortium name="EnsemblPlants"/>
        </authorList>
    </citation>
    <scope>IDENTIFICATION</scope>
</reference>
<accession>J3N9H5</accession>
<dbReference type="Proteomes" id="UP000006038">
    <property type="component" value="Chromosome 11"/>
</dbReference>
<name>J3N9H5_ORYBR</name>
<dbReference type="AlphaFoldDB" id="J3N9H5"/>
<keyword evidence="2" id="KW-1185">Reference proteome</keyword>
<dbReference type="HOGENOM" id="CLU_2112643_0_0_1"/>
<protein>
    <submittedName>
        <fullName evidence="1">Uncharacterized protein</fullName>
    </submittedName>
</protein>
<dbReference type="Gramene" id="OB11G24610.1">
    <property type="protein sequence ID" value="OB11G24610.1"/>
    <property type="gene ID" value="OB11G24610"/>
</dbReference>
<evidence type="ECO:0000313" key="1">
    <source>
        <dbReference type="EnsemblPlants" id="OB11G24610.1"/>
    </source>
</evidence>
<dbReference type="EnsemblPlants" id="OB11G24610.1">
    <property type="protein sequence ID" value="OB11G24610.1"/>
    <property type="gene ID" value="OB11G24610"/>
</dbReference>
<evidence type="ECO:0000313" key="2">
    <source>
        <dbReference type="Proteomes" id="UP000006038"/>
    </source>
</evidence>